<accession>A0A7W7WWE2</accession>
<protein>
    <submittedName>
        <fullName evidence="2">Integrase</fullName>
    </submittedName>
</protein>
<gene>
    <name evidence="2" type="ORF">F4559_002852</name>
</gene>
<dbReference type="RefSeq" id="WP_184669045.1">
    <property type="nucleotide sequence ID" value="NZ_BAABAI010000001.1"/>
</dbReference>
<dbReference type="Gene3D" id="1.10.443.10">
    <property type="entry name" value="Intergrase catalytic core"/>
    <property type="match status" value="1"/>
</dbReference>
<dbReference type="GO" id="GO:0003677">
    <property type="term" value="F:DNA binding"/>
    <property type="evidence" value="ECO:0007669"/>
    <property type="project" value="InterPro"/>
</dbReference>
<dbReference type="InterPro" id="IPR011010">
    <property type="entry name" value="DNA_brk_join_enz"/>
</dbReference>
<reference evidence="2 3" key="1">
    <citation type="submission" date="2020-08" db="EMBL/GenBank/DDBJ databases">
        <title>Sequencing the genomes of 1000 actinobacteria strains.</title>
        <authorList>
            <person name="Klenk H.-P."/>
        </authorList>
    </citation>
    <scope>NUCLEOTIDE SEQUENCE [LARGE SCALE GENOMIC DNA]</scope>
    <source>
        <strain evidence="2 3">DSM 45084</strain>
    </source>
</reference>
<evidence type="ECO:0000256" key="1">
    <source>
        <dbReference type="ARBA" id="ARBA00023172"/>
    </source>
</evidence>
<dbReference type="InterPro" id="IPR013762">
    <property type="entry name" value="Integrase-like_cat_sf"/>
</dbReference>
<dbReference type="SUPFAM" id="SSF56349">
    <property type="entry name" value="DNA breaking-rejoining enzymes"/>
    <property type="match status" value="1"/>
</dbReference>
<evidence type="ECO:0000313" key="2">
    <source>
        <dbReference type="EMBL" id="MBB4965493.1"/>
    </source>
</evidence>
<name>A0A7W7WWE2_9PSEU</name>
<dbReference type="Proteomes" id="UP000542674">
    <property type="component" value="Unassembled WGS sequence"/>
</dbReference>
<keyword evidence="3" id="KW-1185">Reference proteome</keyword>
<dbReference type="EMBL" id="JACHJS010000001">
    <property type="protein sequence ID" value="MBB4965493.1"/>
    <property type="molecule type" value="Genomic_DNA"/>
</dbReference>
<organism evidence="2 3">
    <name type="scientific">Saccharothrix violaceirubra</name>
    <dbReference type="NCBI Taxonomy" id="413306"/>
    <lineage>
        <taxon>Bacteria</taxon>
        <taxon>Bacillati</taxon>
        <taxon>Actinomycetota</taxon>
        <taxon>Actinomycetes</taxon>
        <taxon>Pseudonocardiales</taxon>
        <taxon>Pseudonocardiaceae</taxon>
        <taxon>Saccharothrix</taxon>
    </lineage>
</organism>
<sequence>MTSPIVSADPVGRSPFAGLDLCRAIGITVAPGARGPNFDQDVWDFNSVTDLAAYMATSHKSWNLAAIRNPLWRVLAKEYLVALMVPTHEAVRELPSAFRVARTVPACVNKHYELIRWLNWLTDNGVTELGQITDHFCESYIAERRTGHDKDGAIIEKRGAVNGAAQVVSGLAQYRDLFTTDRYPAGFRPFGGKAAVAVAGLKTPAENSTPPVPADILQPMLAAALYIVDTLGPQVVSLTRHVTAERERINRLPQPRNPGWGVLLRAINQRVAEGRPLNRVPSRIEPITRYAVDESDPLWGISLRDVAAEAAFGHFRGEWLAVLRPALERAVAQVGIDDPYGRDGPLVARADGQGEVPWTLPLSERHARVLPDVVRTACLLVVAAATGMRSSELFELAMGCRLAPERKAAGLVRYRLAGKVIRHRGYGGEADEWVVVGQVHRAVALAEQLLDADAEPGTLLFGRTVFKNTYGTFRKWVNGPAGQRLGLAPIPEAPEELRMLRRTLAIELAYRPGGLLAAKVALKHTSVVTTEGYAGRPGGAQAKFLVEVGKEEQKRNLGLLVDEIGNYQRGIRPAGPHAHELIEFFAAVDGKLTEEQRAAPKIILNDQELRRMLAKRAKTLHLGVANYCWFTDPGKALCLRLAGTPTADRPLIGMCDSARCPQATHHPCHRPVWDQAVQSTTVFLGNLSRGQTGEKARLETQLARARHVLADLDTATAGTDEERC</sequence>
<proteinExistence type="predicted"/>
<keyword evidence="1" id="KW-0233">DNA recombination</keyword>
<dbReference type="GO" id="GO:0015074">
    <property type="term" value="P:DNA integration"/>
    <property type="evidence" value="ECO:0007669"/>
    <property type="project" value="InterPro"/>
</dbReference>
<dbReference type="AlphaFoldDB" id="A0A7W7WWE2"/>
<evidence type="ECO:0000313" key="3">
    <source>
        <dbReference type="Proteomes" id="UP000542674"/>
    </source>
</evidence>
<comment type="caution">
    <text evidence="2">The sequence shown here is derived from an EMBL/GenBank/DDBJ whole genome shotgun (WGS) entry which is preliminary data.</text>
</comment>
<dbReference type="GO" id="GO:0006310">
    <property type="term" value="P:DNA recombination"/>
    <property type="evidence" value="ECO:0007669"/>
    <property type="project" value="UniProtKB-KW"/>
</dbReference>